<accession>A0A2M8LZ61</accession>
<dbReference type="SMART" id="SM00282">
    <property type="entry name" value="LamG"/>
    <property type="match status" value="3"/>
</dbReference>
<feature type="compositionally biased region" description="Pro residues" evidence="2">
    <location>
        <begin position="3296"/>
        <end position="3305"/>
    </location>
</feature>
<keyword evidence="1" id="KW-0677">Repeat</keyword>
<dbReference type="InterPro" id="IPR031325">
    <property type="entry name" value="RHS_repeat"/>
</dbReference>
<dbReference type="Gene3D" id="2.60.120.200">
    <property type="match status" value="3"/>
</dbReference>
<evidence type="ECO:0000256" key="1">
    <source>
        <dbReference type="ARBA" id="ARBA00022737"/>
    </source>
</evidence>
<dbReference type="NCBIfam" id="TIGR01643">
    <property type="entry name" value="YD_repeat_2x"/>
    <property type="match status" value="11"/>
</dbReference>
<dbReference type="Pfam" id="PF20148">
    <property type="entry name" value="DUF6531"/>
    <property type="match status" value="1"/>
</dbReference>
<feature type="region of interest" description="Disordered" evidence="2">
    <location>
        <begin position="150"/>
        <end position="170"/>
    </location>
</feature>
<dbReference type="CDD" id="cd00110">
    <property type="entry name" value="LamG"/>
    <property type="match status" value="2"/>
</dbReference>
<feature type="domain" description="Laminin G" evidence="3">
    <location>
        <begin position="1571"/>
        <end position="1752"/>
    </location>
</feature>
<dbReference type="InterPro" id="IPR050708">
    <property type="entry name" value="T6SS_VgrG/RHS"/>
</dbReference>
<dbReference type="InterPro" id="IPR013320">
    <property type="entry name" value="ConA-like_dom_sf"/>
</dbReference>
<dbReference type="InterPro" id="IPR045351">
    <property type="entry name" value="DUF6531"/>
</dbReference>
<name>A0A2M8LZ61_9ACTN</name>
<dbReference type="Pfam" id="PF13385">
    <property type="entry name" value="Laminin_G_3"/>
    <property type="match status" value="3"/>
</dbReference>
<dbReference type="InterPro" id="IPR001791">
    <property type="entry name" value="Laminin_G"/>
</dbReference>
<feature type="region of interest" description="Disordered" evidence="2">
    <location>
        <begin position="2435"/>
        <end position="2463"/>
    </location>
</feature>
<dbReference type="Gene3D" id="2.60.40.10">
    <property type="entry name" value="Immunoglobulins"/>
    <property type="match status" value="1"/>
</dbReference>
<dbReference type="Proteomes" id="UP000230407">
    <property type="component" value="Unassembled WGS sequence"/>
</dbReference>
<dbReference type="PROSITE" id="PS50025">
    <property type="entry name" value="LAM_G_DOMAIN"/>
    <property type="match status" value="1"/>
</dbReference>
<dbReference type="GO" id="GO:0005975">
    <property type="term" value="P:carbohydrate metabolic process"/>
    <property type="evidence" value="ECO:0007669"/>
    <property type="project" value="UniProtKB-ARBA"/>
</dbReference>
<evidence type="ECO:0000256" key="2">
    <source>
        <dbReference type="SAM" id="MobiDB-lite"/>
    </source>
</evidence>
<dbReference type="InterPro" id="IPR013783">
    <property type="entry name" value="Ig-like_fold"/>
</dbReference>
<dbReference type="InterPro" id="IPR006530">
    <property type="entry name" value="YD"/>
</dbReference>
<dbReference type="NCBIfam" id="NF033679">
    <property type="entry name" value="DNRLRE_dom"/>
    <property type="match status" value="1"/>
</dbReference>
<keyword evidence="5" id="KW-1185">Reference proteome</keyword>
<reference evidence="4 5" key="1">
    <citation type="submission" date="2017-11" db="EMBL/GenBank/DDBJ databases">
        <title>Streptomyces carmine sp. nov., a novel actinomycete isolated from Sophora alopecuroides in Xinjiang, China.</title>
        <authorList>
            <person name="Wang Y."/>
            <person name="Luo X."/>
            <person name="Wan C."/>
            <person name="Zhang L."/>
        </authorList>
    </citation>
    <scope>NUCLEOTIDE SEQUENCE [LARGE SCALE GENOMIC DNA]</scope>
    <source>
        <strain evidence="4 5">TRM SA0054</strain>
    </source>
</reference>
<feature type="region of interest" description="Disordered" evidence="2">
    <location>
        <begin position="1846"/>
        <end position="1871"/>
    </location>
</feature>
<dbReference type="InterPro" id="IPR056823">
    <property type="entry name" value="TEN-like_YD-shell"/>
</dbReference>
<dbReference type="Gene3D" id="2.180.10.10">
    <property type="entry name" value="RHS repeat-associated core"/>
    <property type="match status" value="3"/>
</dbReference>
<feature type="region of interest" description="Disordered" evidence="2">
    <location>
        <begin position="1"/>
        <end position="127"/>
    </location>
</feature>
<dbReference type="InterPro" id="IPR044929">
    <property type="entry name" value="DNA/RNA_non-sp_Endonuclease_sf"/>
</dbReference>
<dbReference type="EMBL" id="PGGW01000046">
    <property type="protein sequence ID" value="PJE97225.1"/>
    <property type="molecule type" value="Genomic_DNA"/>
</dbReference>
<feature type="region of interest" description="Disordered" evidence="2">
    <location>
        <begin position="3336"/>
        <end position="3365"/>
    </location>
</feature>
<sequence>MAVLTGTEHAAMAAGQWNRDAVNEPGDRPDQRWGSADRRGHKAAREDTAAVAAGGRKGALEAPGQLPLEQRMTSDELGDTSREPEPSPVEETEAPAPGVRGFDEKASKELAGERGERQRTFRNEDGTYTTRYYNEPVNYRGKDGRWKEIDPTLVRPGGTGTMSAEDDGWETRSTEAEISFAARADANPLVRIRVDEAHTVGYSLEGAAAVGGQADGDTLTFPGVRQSADLELAGTGDSVKETLVLHDGSAPTEWRFPLESAGLTAELDEHGSVVFKDTSGEPRAWMPQGWMEDANVDERSGQGAVSDGVRYRLIQEGDRQILVVSLDEEWLTAPERTFPVRVDPSVTAVTASSGTYVQYPYNTNFSTDTVLKAGTYDGGSHKAASFLRFSGVGSSLKNAWVISANLALYNTWSYSCTARPVTVHPITENWSESTTSKYPGPSTGAALGSKSFAHAWRPSGTTTWSCAPKWESIKLGSAGRKLVDDWTHGRKKNYGLAVKASTSDSRGWKQFGSDDYPNGKPSLDVTWTKYGATYKPGALTAPVTATSEGTQKITVTNQGQETWPKAGKYKLRYSLYDSQGKEITDSSLRRYTEMPQDISPGESVTLDAKIAPLAPATYTVVWTMTDYGVSLFTSAGVPGSAVRLSSVNIPPQLTAAAPGGGVVLDSLTPALWARGRDSDHYPSDDLEYTFEICEVEGSNARKNCRKGTRSTDQQWSVPSGWLSWDKNYAWYAYVYDGKDTSTRPNPALFTTQVPQPAVTGHLGGDSGREFGARSGHYTTSATDAALSTVGPQLAVDRTYNSLDPRTDTAFGAGWTTRWDMHAAKESTGDVVVTLADGSRARFGRNADGSYAAPPGATLTLTAVTGGGWVLRDNTAATYTFDTSGRLTKITDGAGREQLLTYTDGKLTAVRDALSGRSLSFTWTGGNVAAVTTSAIGAEEPGLTWTYSYSDGRLVKVCSPESETECTVYEYGDGSLYRSAVLDRSPVSYWRLGESEGSTAHSEAPSRTGLNQAQYLDVQRGVSGALSGTSDTAVQFNGTDSHIELPSNTFRATSFPAVEMWFRTQTAGVLLGFQNEELGSKPTSWQPVLNIDGSGKLRGEFRQLGVSGAEAPITSVQAVTDNAWHHVVLTATATGQALYLDGAKVGSLEGALTDQSRGYAYLGGGYASESWMGLPQGTYRFTGDIDDVAVYHRPMDAATIAEHYALRQASGQLTKVTLPSGRVHATVAYDPVTGRIKETTDDSGGTWKVSDHSYSSASATYADAVRATSPTGYWRLGERSGAVAASETGEDTNGSYLDAVRLGGEGVFADGDDTSAVFNGDTGQSAVEVPTEALGTNAAMSIELWFKGTEPGVLVTTQNAELGETPTGWRPMLLIDPDGKLRGRFQPGDSTILSQKAVTDGKWHHAVLAGDAEAQALYLDGVYQGMLATGVGTVRHSHTYIGGGYASSGWDGQAGGYRNFTGQIDEVAFYDTTLVAFRKSSSGSYTPDLFDTGKITSHYQARSTLVAGSGDDYRGSVMGNGPAAYWRLGQTSGATMNSEIAAHDGDATYHADDGTPRYSQQGVTGVFGTGDDRALKLGSGGHVEMPGDLLAGTAEPTVELWFRTRTPSGVLLAFQNAPLGQKPTSWQPVLNIDGSGKLRGEFRQSGVAGAEAPITSVQAVTDNAWHHVVLTASATGQTLYLDGAKVGSLQGEVSDQSRDHAYLGGGYASESWMGVPQGTYHFTGEIDEVAVYRHHLTADQVAAHYRAQTETGTSSLSTTVTVTDPLGRTTSTTHDALRGQRLLSSTDADGEVTSYAYDTGGFLHTVTDPNGHTTITGHDARGNTVSRTTCRDADSCWTSFSEYHLNESDSLDPRNDKPLAVRDARSKDPSDNRYRTAFTYTALGLPATTELADGRTSTTAYTTGSEAAVDGGTVPAGLVAKETTPGGAVTEYRYHANGDLAKTVAPSGLVTEHTYDGLGRKTSETQIPDSHPDGVTTAYTYNSLSRVVTETGAGVENEITGTTHRARITRSFDADGNLLTETAEDTTGGDAPRTTTYHYDTHGLNDSITDPEGNTTTFGHDPLGRVVSETDASGTTYTRTYTATGRHKETALKDWTGHPSGGTRDLILESHAYDPAGRLAATTDAMGATTAYTYFDDGLLATVTAEQVTQADDSRRDIVLEANTYDGAGHLTRQVTDGGTSTRTVAVDATGRVTREVFDPDGLDRWTEFEYDADDRLLTLSRPVTAPADGVSAMTFEPYYEQTYTYDTAGNVLTEEIDGGLGTRLTRHTYDQRGLRTSTVTPRGTADGAEATAHTTTYRYDALGRLVEQTAPPVKTEKEGTPTTTVRPAVLTGYNTFGDVTETRDANGAITRTTIDKLGRTTEMTLPDYTPPGGTKITAVSETNYDGLGRVSTETDPLGRTTRYAYDQLGHLTSKTDPPAGTPELPTLQQERFGTLDTQDTGPDGGGISRYTWTPTGLRLSATDPTGARTEATYDELGRQLTATVIERHPEPRNLTSRFAWDDAGNQVSSTTPAGRTTTATYNAAGEVLTATDPAGGTTRFAYDALGRTIETVDATGRRSTTGYDVLGNITWRDDHGTGNSILRSTYAEYDADGNQTSVTSATGATTTFAHDALGRMTRQTEPVADGESITTTFGYDAAGNRTRLTDGRGNTTVYTFTPWGLPESTVEPSTTAHPTAADRTWTTVYDAAGQSVATVLPGGVERRRTYDGLGRLVKETGTGAEAWTTTRTFTYDLAGRMTTAGTDDLTVQNTYTYNDRSQLLTTGGHGGTSTYTYDADGNMTERTDARNTTIYGYDSAGRLDWLWDEATGNDIWYEHDAAGRPTLQQYATQPEGSTTWTESARRTYTYDDLGRLTDDKITNPDGTQTTAATTYGYDLDNRLTTKTTTGLAGAGTDTYGYDQAGRLTSWTRGDTTTAYAWDPAGNRIRAGGATAVYDQRNRLTTDGTATYGYSPRGTLRTVDDGSGTPRTLTFDAFERKITDGDTTFAYDSLDRITQHGETPFTYDGGSNNLTYDGTTVYSRTPNGALLATSDGTTARWAITDQHTDLVATLSADGTQVTGSRSYDPFGTVTATDGTNPAVGYQSGWTDPDTGDVNMAARWYQPGTGTFASRDTWQLDPTRSAQRANRYSYGFGSPLNGTDPTGHIPIPIAIGAIAGWNALGWGTAITISIGGGAHVADKWMRSNSGGLKGTYGQSYSHPWAGSHGSTAAAVRAQAQAASWSAHNAAVRAAQEAARRSALRAAQRNRPGGGGYYPRGGGGYYSGVGGNGALLGIVAAAGATVIKPPAPPQNPNRGKNPVPAPARPTPKPDWDPGSGRWKPGKGWDKVIGTLEVLDLVDSGRFGPDQAPDAHPAPGTDPGIGSDHDSSGDCRGAWGGWRKYGPVDPKHGNRATGIEACLDKAFLDANSGTSTKVSKVAPPAYTWAAIYASGKGNRPAKFWRNACHLLGKQLSGDGLRHENLATCSRSANAEPIDPRDPGQSPNMVFYENQVRDAVEIGQVVHYKVTPIYEGDRVVPVEFRMQARGVTAHGTPGISFDKHVKNIMYGVNDGKSHNLGREVPEGYWE</sequence>
<evidence type="ECO:0000313" key="5">
    <source>
        <dbReference type="Proteomes" id="UP000230407"/>
    </source>
</evidence>
<dbReference type="SUPFAM" id="SSF49899">
    <property type="entry name" value="Concanavalin A-like lectins/glucanases"/>
    <property type="match status" value="3"/>
</dbReference>
<feature type="region of interest" description="Disordered" evidence="2">
    <location>
        <begin position="3282"/>
        <end position="3321"/>
    </location>
</feature>
<protein>
    <submittedName>
        <fullName evidence="4">Laminin G</fullName>
    </submittedName>
</protein>
<feature type="compositionally biased region" description="Basic and acidic residues" evidence="2">
    <location>
        <begin position="101"/>
        <end position="125"/>
    </location>
</feature>
<proteinExistence type="predicted"/>
<feature type="compositionally biased region" description="Basic and acidic residues" evidence="2">
    <location>
        <begin position="21"/>
        <end position="48"/>
    </location>
</feature>
<gene>
    <name evidence="4" type="ORF">CUT44_13730</name>
</gene>
<dbReference type="PANTHER" id="PTHR32305">
    <property type="match status" value="1"/>
</dbReference>
<dbReference type="Pfam" id="PF05593">
    <property type="entry name" value="RHS_repeat"/>
    <property type="match status" value="7"/>
</dbReference>
<dbReference type="Gene3D" id="3.40.570.10">
    <property type="entry name" value="Extracellular Endonuclease, subunit A"/>
    <property type="match status" value="1"/>
</dbReference>
<organism evidence="4 5">
    <name type="scientific">Streptomyces carminius</name>
    <dbReference type="NCBI Taxonomy" id="2665496"/>
    <lineage>
        <taxon>Bacteria</taxon>
        <taxon>Bacillati</taxon>
        <taxon>Actinomycetota</taxon>
        <taxon>Actinomycetes</taxon>
        <taxon>Kitasatosporales</taxon>
        <taxon>Streptomycetaceae</taxon>
        <taxon>Streptomyces</taxon>
    </lineage>
</organism>
<dbReference type="NCBIfam" id="TIGR03696">
    <property type="entry name" value="Rhs_assc_core"/>
    <property type="match status" value="1"/>
</dbReference>
<dbReference type="PANTHER" id="PTHR32305:SF15">
    <property type="entry name" value="PROTEIN RHSA-RELATED"/>
    <property type="match status" value="1"/>
</dbReference>
<dbReference type="InterPro" id="IPR022385">
    <property type="entry name" value="Rhs_assc_core"/>
</dbReference>
<evidence type="ECO:0000259" key="3">
    <source>
        <dbReference type="PROSITE" id="PS50025"/>
    </source>
</evidence>
<evidence type="ECO:0000313" key="4">
    <source>
        <dbReference type="EMBL" id="PJE97225.1"/>
    </source>
</evidence>
<comment type="caution">
    <text evidence="4">The sequence shown here is derived from an EMBL/GenBank/DDBJ whole genome shotgun (WGS) entry which is preliminary data.</text>
</comment>
<dbReference type="Pfam" id="PF25023">
    <property type="entry name" value="TEN_YD-shell"/>
    <property type="match status" value="1"/>
</dbReference>
<dbReference type="Pfam" id="PF13930">
    <property type="entry name" value="Endonuclea_NS_2"/>
    <property type="match status" value="1"/>
</dbReference>
<dbReference type="InterPro" id="IPR044927">
    <property type="entry name" value="Endonuclea_NS_2"/>
</dbReference>